<evidence type="ECO:0000313" key="6">
    <source>
        <dbReference type="Proteomes" id="UP000011603"/>
    </source>
</evidence>
<dbReference type="EMBL" id="AOLO01000015">
    <property type="protein sequence ID" value="ELZ97175.1"/>
    <property type="molecule type" value="Genomic_DNA"/>
</dbReference>
<dbReference type="EMBL" id="CP007554">
    <property type="protein sequence ID" value="AHZ24434.1"/>
    <property type="molecule type" value="Genomic_DNA"/>
</dbReference>
<evidence type="ECO:0000313" key="5">
    <source>
        <dbReference type="Proteomes" id="UP000006469"/>
    </source>
</evidence>
<geneLocation type="plasmid" evidence="4 8">
    <name>pHME505</name>
</geneLocation>
<dbReference type="EMBL" id="CP001871">
    <property type="protein sequence ID" value="AFK21511.1"/>
    <property type="molecule type" value="Genomic_DNA"/>
</dbReference>
<proteinExistence type="predicted"/>
<reference evidence="4 8" key="6">
    <citation type="submission" date="2019-04" db="EMBL/GenBank/DDBJ databases">
        <title>Methylomes of two halophilic Archaea, Haloarcula marismortui and Haloferax mediterranei.</title>
        <authorList>
            <person name="DasSarma S."/>
            <person name="DasSarma P."/>
            <person name="DasSarma S."/>
            <person name="Fomenkov A."/>
            <person name="Vincze T."/>
            <person name="Anton B.P."/>
            <person name="Roberts R.J."/>
        </authorList>
    </citation>
    <scope>NUCLEOTIDE SEQUENCE [LARGE SCALE GENOMIC DNA]</scope>
    <source>
        <strain evidence="4">ATCC 33500</strain>
        <strain evidence="8">ATCC 33500 / DSM 1411 / JCM 8866 / NBRC 14739 / NCIMB 2177 / R-4</strain>
        <plasmid evidence="4 8">pHME505</plasmid>
    </source>
</reference>
<evidence type="ECO:0000313" key="3">
    <source>
        <dbReference type="EMBL" id="ELZ97175.1"/>
    </source>
</evidence>
<dbReference type="EMBL" id="CP039140">
    <property type="protein sequence ID" value="QCQ76833.1"/>
    <property type="molecule type" value="Genomic_DNA"/>
</dbReference>
<dbReference type="Proteomes" id="UP000006469">
    <property type="component" value="Plasmid pHM500"/>
</dbReference>
<evidence type="ECO:0000313" key="8">
    <source>
        <dbReference type="Proteomes" id="UP000299011"/>
    </source>
</evidence>
<dbReference type="PATRIC" id="fig|523841.21.peg.3553"/>
<reference evidence="1" key="5">
    <citation type="submission" date="2014-05" db="EMBL/GenBank/DDBJ databases">
        <authorList>
            <person name="Wang L."/>
            <person name="Yang H."/>
            <person name="Xiang H."/>
        </authorList>
    </citation>
    <scope>NUCLEOTIDE SEQUENCE</scope>
    <source>
        <strain evidence="1">CGMCC 1.2087</strain>
        <plasmid evidence="1">pHM500</plasmid>
    </source>
</reference>
<geneLocation type="plasmid" evidence="1 5">
    <name>pHM500</name>
</geneLocation>
<dbReference type="AlphaFoldDB" id="I3RBA1"/>
<evidence type="ECO:0000313" key="2">
    <source>
        <dbReference type="EMBL" id="AHZ24434.1"/>
    </source>
</evidence>
<dbReference type="KEGG" id="hme:HFX_6391"/>
<evidence type="ECO:0000313" key="7">
    <source>
        <dbReference type="Proteomes" id="UP000027075"/>
    </source>
</evidence>
<geneLocation type="plasmid" evidence="2 7">
    <name>HMPLAS1</name>
</geneLocation>
<reference evidence="3 6" key="3">
    <citation type="journal article" date="2014" name="PLoS Genet.">
        <title>Phylogenetically driven sequencing of extremely halophilic archaea reveals strategies for static and dynamic osmo-response.</title>
        <authorList>
            <person name="Becker E.A."/>
            <person name="Seitzer P.M."/>
            <person name="Tritt A."/>
            <person name="Larsen D."/>
            <person name="Krusor M."/>
            <person name="Yao A.I."/>
            <person name="Wu D."/>
            <person name="Madern D."/>
            <person name="Eisen J.A."/>
            <person name="Darling A.E."/>
            <person name="Facciotti M.T."/>
        </authorList>
    </citation>
    <scope>NUCLEOTIDE SEQUENCE [LARGE SCALE GENOMIC DNA]</scope>
    <source>
        <strain evidence="3">ATCC 33500</strain>
        <strain evidence="6">ATCC 33500 / DSM 1411 / JCM 8866 / NBRC 14739 / NCIMB 2177 / R-4</strain>
    </source>
</reference>
<reference evidence="1" key="1">
    <citation type="journal article" date="2012" name="Appl. Environ. Microbiol.">
        <title>Identification of the haloarchaeal phasin (PhaP) that functions in polyhydroxyalkanoate accumulation and granule formation in Haloferax mediterranei.</title>
        <authorList>
            <person name="Cai S."/>
            <person name="Cai L."/>
            <person name="Liu H."/>
            <person name="Liu X."/>
            <person name="Han J."/>
            <person name="Zhou J."/>
            <person name="Xiang H."/>
        </authorList>
    </citation>
    <scope>NUCLEOTIDE SEQUENCE</scope>
    <source>
        <strain evidence="1">CGMCC 1.2087</strain>
    </source>
</reference>
<gene>
    <name evidence="1" type="ordered locus">HFX_6391</name>
    <name evidence="2" type="ORF">BM92_16080</name>
    <name evidence="3" type="ORF">C439_17673</name>
    <name evidence="4" type="ORF">E6P09_15995</name>
</gene>
<sequence>MDDGEIVTDESVTEFVDLFRTQAYEVVVEDEVPTTAREQIEREFNVNEWEKRGDWTVCEVSMADRALVHDLMGVLKEFDLAPRSVSVAEADLEEVFLEVTSEADAPRERDADRVTESRA</sequence>
<keyword evidence="1" id="KW-0614">Plasmid</keyword>
<reference evidence="2 7" key="4">
    <citation type="submission" date="2014-04" db="EMBL/GenBank/DDBJ databases">
        <title>Transcriptional profiles of Haloferax mediterranei on the basis of nitrogen availability.</title>
        <authorList>
            <person name="Bautista V."/>
        </authorList>
    </citation>
    <scope>NUCLEOTIDE SEQUENCE [LARGE SCALE GENOMIC DNA]</scope>
    <source>
        <strain evidence="2">ATCC 33500</strain>
        <strain evidence="7">ATCC 33500 / DSM 1411 / JCM 8866 / NBRC 14739 / NCIMB 2177 / R-4</strain>
        <plasmid evidence="2">HMPLAS1</plasmid>
        <plasmid evidence="7">Plasmid HMPLAS1</plasmid>
    </source>
</reference>
<organism evidence="1 5">
    <name type="scientific">Haloferax mediterranei (strain ATCC 33500 / DSM 1411 / JCM 8866 / NBRC 14739 / NCIMB 2177 / R-4)</name>
    <name type="common">Halobacterium mediterranei</name>
    <dbReference type="NCBI Taxonomy" id="523841"/>
    <lineage>
        <taxon>Archaea</taxon>
        <taxon>Methanobacteriati</taxon>
        <taxon>Methanobacteriota</taxon>
        <taxon>Stenosarchaea group</taxon>
        <taxon>Halobacteria</taxon>
        <taxon>Halobacteriales</taxon>
        <taxon>Haloferacaceae</taxon>
        <taxon>Haloferax</taxon>
    </lineage>
</organism>
<keyword evidence="6" id="KW-1185">Reference proteome</keyword>
<evidence type="ECO:0000313" key="4">
    <source>
        <dbReference type="EMBL" id="QCQ76833.1"/>
    </source>
</evidence>
<dbReference type="GeneID" id="40157950"/>
<dbReference type="Proteomes" id="UP000027075">
    <property type="component" value="Plasmid HMPLAS1"/>
</dbReference>
<dbReference type="HOGENOM" id="CLU_2055997_0_0_2"/>
<evidence type="ECO:0000313" key="1">
    <source>
        <dbReference type="EMBL" id="AFK21511.1"/>
    </source>
</evidence>
<accession>I3RBA1</accession>
<dbReference type="Proteomes" id="UP000011603">
    <property type="component" value="Unassembled WGS sequence"/>
</dbReference>
<dbReference type="RefSeq" id="WP_004060729.1">
    <property type="nucleotide sequence ID" value="NC_017944.1"/>
</dbReference>
<reference evidence="1 5" key="2">
    <citation type="journal article" date="2012" name="J. Bacteriol.">
        <title>Complete genome sequence of the metabolically versatile halophilic archaeon Haloferax mediterranei, a poly(3-hydroxybutyrate-co-3-hydroxyvalerate) producer.</title>
        <authorList>
            <person name="Han J."/>
            <person name="Zhang F."/>
            <person name="Hou J."/>
            <person name="Liu X."/>
            <person name="Li M."/>
            <person name="Liu H."/>
            <person name="Cai L."/>
            <person name="Zhang B."/>
            <person name="Chen Y."/>
            <person name="Zhou J."/>
            <person name="Hu S."/>
            <person name="Xiang H."/>
        </authorList>
    </citation>
    <scope>NUCLEOTIDE SEQUENCE [LARGE SCALE GENOMIC DNA]</scope>
    <source>
        <strain evidence="5">ATCC 33500 / DSM 1411 / JCM 8866 / NBRC 14739 / NCIMB 2177 / R-4</strain>
        <strain evidence="1">CGMCC 1.2087</strain>
        <plasmid evidence="5">pHM500</plasmid>
    </source>
</reference>
<protein>
    <submittedName>
        <fullName evidence="1">ABC-type multidrug transport system, ATPase component</fullName>
    </submittedName>
    <submittedName>
        <fullName evidence="2">Multidrug ABC transporter ATPase</fullName>
    </submittedName>
</protein>
<name>I3RBA1_HALMT</name>
<dbReference type="Proteomes" id="UP000299011">
    <property type="component" value="Plasmid pHME505"/>
</dbReference>